<feature type="transmembrane region" description="Helical" evidence="5">
    <location>
        <begin position="190"/>
        <end position="211"/>
    </location>
</feature>
<dbReference type="InterPro" id="IPR011701">
    <property type="entry name" value="MFS"/>
</dbReference>
<name>A0ABY6L8A3_9ARAC</name>
<feature type="transmembrane region" description="Helical" evidence="5">
    <location>
        <begin position="75"/>
        <end position="93"/>
    </location>
</feature>
<dbReference type="InterPro" id="IPR036259">
    <property type="entry name" value="MFS_trans_sf"/>
</dbReference>
<evidence type="ECO:0000313" key="6">
    <source>
        <dbReference type="EMBL" id="UYV76138.1"/>
    </source>
</evidence>
<feature type="transmembrane region" description="Helical" evidence="5">
    <location>
        <begin position="129"/>
        <end position="149"/>
    </location>
</feature>
<feature type="transmembrane region" description="Helical" evidence="5">
    <location>
        <begin position="231"/>
        <end position="252"/>
    </location>
</feature>
<dbReference type="Proteomes" id="UP001235939">
    <property type="component" value="Chromosome 13"/>
</dbReference>
<feature type="transmembrane region" description="Helical" evidence="5">
    <location>
        <begin position="317"/>
        <end position="336"/>
    </location>
</feature>
<protein>
    <recommendedName>
        <fullName evidence="4">Major facilitator superfamily domain-containing protein 4A</fullName>
    </recommendedName>
</protein>
<gene>
    <name evidence="6" type="ORF">LAZ67_13002744</name>
</gene>
<evidence type="ECO:0000256" key="4">
    <source>
        <dbReference type="ARBA" id="ARBA00040840"/>
    </source>
</evidence>
<evidence type="ECO:0000256" key="1">
    <source>
        <dbReference type="ARBA" id="ARBA00022692"/>
    </source>
</evidence>
<evidence type="ECO:0000313" key="7">
    <source>
        <dbReference type="Proteomes" id="UP001235939"/>
    </source>
</evidence>
<keyword evidence="2 5" id="KW-1133">Transmembrane helix</keyword>
<evidence type="ECO:0000256" key="5">
    <source>
        <dbReference type="SAM" id="Phobius"/>
    </source>
</evidence>
<dbReference type="PANTHER" id="PTHR23121:SF10">
    <property type="entry name" value="MAJOR FACILITATOR SUPERFAMILY DOMAIN-CONTAINING PROTEIN 4A"/>
    <property type="match status" value="1"/>
</dbReference>
<evidence type="ECO:0000256" key="3">
    <source>
        <dbReference type="ARBA" id="ARBA00023136"/>
    </source>
</evidence>
<accession>A0ABY6L8A3</accession>
<feature type="transmembrane region" description="Helical" evidence="5">
    <location>
        <begin position="348"/>
        <end position="370"/>
    </location>
</feature>
<keyword evidence="7" id="KW-1185">Reference proteome</keyword>
<dbReference type="Pfam" id="PF07690">
    <property type="entry name" value="MFS_1"/>
    <property type="match status" value="1"/>
</dbReference>
<keyword evidence="1 5" id="KW-0812">Transmembrane</keyword>
<proteinExistence type="predicted"/>
<dbReference type="SUPFAM" id="SSF103473">
    <property type="entry name" value="MFS general substrate transporter"/>
    <property type="match status" value="1"/>
</dbReference>
<feature type="transmembrane region" description="Helical" evidence="5">
    <location>
        <begin position="33"/>
        <end position="54"/>
    </location>
</feature>
<organism evidence="6 7">
    <name type="scientific">Cordylochernes scorpioides</name>
    <dbReference type="NCBI Taxonomy" id="51811"/>
    <lineage>
        <taxon>Eukaryota</taxon>
        <taxon>Metazoa</taxon>
        <taxon>Ecdysozoa</taxon>
        <taxon>Arthropoda</taxon>
        <taxon>Chelicerata</taxon>
        <taxon>Arachnida</taxon>
        <taxon>Pseudoscorpiones</taxon>
        <taxon>Cheliferoidea</taxon>
        <taxon>Chernetidae</taxon>
        <taxon>Cordylochernes</taxon>
    </lineage>
</organism>
<dbReference type="EMBL" id="CP092875">
    <property type="protein sequence ID" value="UYV76138.1"/>
    <property type="molecule type" value="Genomic_DNA"/>
</dbReference>
<feature type="transmembrane region" description="Helical" evidence="5">
    <location>
        <begin position="7"/>
        <end position="27"/>
    </location>
</feature>
<feature type="transmembrane region" description="Helical" evidence="5">
    <location>
        <begin position="259"/>
        <end position="277"/>
    </location>
</feature>
<dbReference type="PANTHER" id="PTHR23121">
    <property type="entry name" value="SODIUM-DEPENDENT GLUCOSE TRANSPORTER 1"/>
    <property type="match status" value="1"/>
</dbReference>
<feature type="transmembrane region" description="Helical" evidence="5">
    <location>
        <begin position="283"/>
        <end position="305"/>
    </location>
</feature>
<sequence>MAEAKQFSPNILLFAGTSMMTLTMAVIPFCSRLWMLAFVLAIMGFFMGTIDTVANVSMIRIFGKDVSPFLQALHFFYGLGAFVSPMIAQPFLLNEDCSPFLDKAVKANPNVTLPAGTLEEAQEMTKIDYAFWILALMMVPVVALTFSLVGRDVYQKFKGPTCPYKDADEEEGASAPVPETPPVAVPRNRVIIMTGLCALIMCLYDGLQAAYGGYVYSYAVKGPVGVPAGDAAFLNALFWGTFAFGRLISIALATRLAPALMLCGNVMGCTFGLVLMLCVPTSMTVLVTGTVILGAFMSSVFPTALSYTEQHIRVTPPITSFLVFGAALGEMSMPVLVGHQFDKSPYSFLVSCSILCMFSLVVFLAFWWAARAHSNESSNHCPSGEGSEGTVLMTQHVKYYSRMKSDLSEPEDLASAESKP</sequence>
<dbReference type="Gene3D" id="1.20.1250.20">
    <property type="entry name" value="MFS general substrate transporter like domains"/>
    <property type="match status" value="2"/>
</dbReference>
<reference evidence="6 7" key="1">
    <citation type="submission" date="2022-01" db="EMBL/GenBank/DDBJ databases">
        <title>A chromosomal length assembly of Cordylochernes scorpioides.</title>
        <authorList>
            <person name="Zeh D."/>
            <person name="Zeh J."/>
        </authorList>
    </citation>
    <scope>NUCLEOTIDE SEQUENCE [LARGE SCALE GENOMIC DNA]</scope>
    <source>
        <strain evidence="6">IN4F17</strain>
        <tissue evidence="6">Whole Body</tissue>
    </source>
</reference>
<evidence type="ECO:0000256" key="2">
    <source>
        <dbReference type="ARBA" id="ARBA00022989"/>
    </source>
</evidence>
<keyword evidence="3 5" id="KW-0472">Membrane</keyword>